<sequence>MVSDVEHGDELVTILLVEPSPGDTRLFTESFKDAKLTNQLYTVSDADDALDFINQRGEYATDPKPDLILLEPNVPGTNGTDVITELNDEPALADIPVVILTSSAAGEDIIKSHGIDADHYVQKPVEPEDYIGFVQEIEGFWMAIIQEDPVGN</sequence>
<dbReference type="GO" id="GO:0000160">
    <property type="term" value="P:phosphorelay signal transduction system"/>
    <property type="evidence" value="ECO:0007669"/>
    <property type="project" value="InterPro"/>
</dbReference>
<dbReference type="RefSeq" id="WP_087715366.1">
    <property type="nucleotide sequence ID" value="NZ_MWPH01000003.1"/>
</dbReference>
<dbReference type="SMART" id="SM00448">
    <property type="entry name" value="REC"/>
    <property type="match status" value="1"/>
</dbReference>
<dbReference type="InterPro" id="IPR052893">
    <property type="entry name" value="TCS_response_regulator"/>
</dbReference>
<evidence type="ECO:0000313" key="3">
    <source>
        <dbReference type="EMBL" id="OVE84011.1"/>
    </source>
</evidence>
<proteinExistence type="predicted"/>
<comment type="caution">
    <text evidence="3">The sequence shown here is derived from an EMBL/GenBank/DDBJ whole genome shotgun (WGS) entry which is preliminary data.</text>
</comment>
<dbReference type="AlphaFoldDB" id="A0A202E6W9"/>
<gene>
    <name evidence="3" type="ORF">B2G88_14145</name>
</gene>
<organism evidence="3 4">
    <name type="scientific">Natronolimnobius baerhuensis</name>
    <dbReference type="NCBI Taxonomy" id="253108"/>
    <lineage>
        <taxon>Archaea</taxon>
        <taxon>Methanobacteriati</taxon>
        <taxon>Methanobacteriota</taxon>
        <taxon>Stenosarchaea group</taxon>
        <taxon>Halobacteria</taxon>
        <taxon>Halobacteriales</taxon>
        <taxon>Natrialbaceae</taxon>
        <taxon>Natronolimnobius</taxon>
    </lineage>
</organism>
<accession>A0A202E6W9</accession>
<feature type="domain" description="Response regulatory" evidence="2">
    <location>
        <begin position="13"/>
        <end position="138"/>
    </location>
</feature>
<dbReference type="Gene3D" id="3.40.50.2300">
    <property type="match status" value="1"/>
</dbReference>
<dbReference type="SUPFAM" id="SSF52172">
    <property type="entry name" value="CheY-like"/>
    <property type="match status" value="1"/>
</dbReference>
<dbReference type="EMBL" id="MWPH01000003">
    <property type="protein sequence ID" value="OVE84011.1"/>
    <property type="molecule type" value="Genomic_DNA"/>
</dbReference>
<dbReference type="PROSITE" id="PS50110">
    <property type="entry name" value="RESPONSE_REGULATORY"/>
    <property type="match status" value="1"/>
</dbReference>
<protein>
    <submittedName>
        <fullName evidence="3">Response regulator</fullName>
    </submittedName>
</protein>
<comment type="caution">
    <text evidence="1">Lacks conserved residue(s) required for the propagation of feature annotation.</text>
</comment>
<dbReference type="InterPro" id="IPR001789">
    <property type="entry name" value="Sig_transdc_resp-reg_receiver"/>
</dbReference>
<dbReference type="CDD" id="cd17557">
    <property type="entry name" value="REC_Rcp-like"/>
    <property type="match status" value="1"/>
</dbReference>
<evidence type="ECO:0000256" key="1">
    <source>
        <dbReference type="PROSITE-ProRule" id="PRU00169"/>
    </source>
</evidence>
<reference evidence="3 4" key="1">
    <citation type="submission" date="2017-02" db="EMBL/GenBank/DDBJ databases">
        <title>Natronthermophilus aegyptiacus gen. nov.,sp. nov., an aerobic, extremely halophilic alkalithermophilic archaeon isolated from the athalassohaline Wadi An Natrun, Egypt.</title>
        <authorList>
            <person name="Zhao B."/>
        </authorList>
    </citation>
    <scope>NUCLEOTIDE SEQUENCE [LARGE SCALE GENOMIC DNA]</scope>
    <source>
        <strain evidence="3 4">CGMCC 1.3597</strain>
    </source>
</reference>
<dbReference type="Proteomes" id="UP000196084">
    <property type="component" value="Unassembled WGS sequence"/>
</dbReference>
<dbReference type="PANTHER" id="PTHR44520">
    <property type="entry name" value="RESPONSE REGULATOR RCP1-RELATED"/>
    <property type="match status" value="1"/>
</dbReference>
<keyword evidence="4" id="KW-1185">Reference proteome</keyword>
<evidence type="ECO:0000313" key="4">
    <source>
        <dbReference type="Proteomes" id="UP000196084"/>
    </source>
</evidence>
<dbReference type="OrthoDB" id="9652at2157"/>
<dbReference type="InterPro" id="IPR011006">
    <property type="entry name" value="CheY-like_superfamily"/>
</dbReference>
<name>A0A202E6W9_9EURY</name>
<evidence type="ECO:0000259" key="2">
    <source>
        <dbReference type="PROSITE" id="PS50110"/>
    </source>
</evidence>
<dbReference type="Pfam" id="PF00072">
    <property type="entry name" value="Response_reg"/>
    <property type="match status" value="1"/>
</dbReference>